<evidence type="ECO:0000313" key="1">
    <source>
        <dbReference type="EMBL" id="MBX28569.1"/>
    </source>
</evidence>
<organism evidence="1">
    <name type="scientific">Rhizophora mucronata</name>
    <name type="common">Asiatic mangrove</name>
    <dbReference type="NCBI Taxonomy" id="61149"/>
    <lineage>
        <taxon>Eukaryota</taxon>
        <taxon>Viridiplantae</taxon>
        <taxon>Streptophyta</taxon>
        <taxon>Embryophyta</taxon>
        <taxon>Tracheophyta</taxon>
        <taxon>Spermatophyta</taxon>
        <taxon>Magnoliopsida</taxon>
        <taxon>eudicotyledons</taxon>
        <taxon>Gunneridae</taxon>
        <taxon>Pentapetalae</taxon>
        <taxon>rosids</taxon>
        <taxon>fabids</taxon>
        <taxon>Malpighiales</taxon>
        <taxon>Rhizophoraceae</taxon>
        <taxon>Rhizophora</taxon>
    </lineage>
</organism>
<sequence length="60" mass="6731">MFLMKSKEEFPLDKSLILNSVKEVRLANSDGIGPVKELPTNHLQNNIHGTIFCVDSEFNA</sequence>
<name>A0A2P2ME96_RHIMU</name>
<proteinExistence type="predicted"/>
<dbReference type="AlphaFoldDB" id="A0A2P2ME96"/>
<reference evidence="1" key="1">
    <citation type="submission" date="2018-02" db="EMBL/GenBank/DDBJ databases">
        <title>Rhizophora mucronata_Transcriptome.</title>
        <authorList>
            <person name="Meera S.P."/>
            <person name="Sreeshan A."/>
            <person name="Augustine A."/>
        </authorList>
    </citation>
    <scope>NUCLEOTIDE SEQUENCE</scope>
    <source>
        <tissue evidence="1">Leaf</tissue>
    </source>
</reference>
<dbReference type="EMBL" id="GGEC01048085">
    <property type="protein sequence ID" value="MBX28569.1"/>
    <property type="molecule type" value="Transcribed_RNA"/>
</dbReference>
<accession>A0A2P2ME96</accession>
<protein>
    <submittedName>
        <fullName evidence="1">Uncharacterized protein MANES_06G174700</fullName>
    </submittedName>
</protein>